<accession>A0A9W2V285</accession>
<evidence type="ECO:0000256" key="1">
    <source>
        <dbReference type="SAM" id="MobiDB-lite"/>
    </source>
</evidence>
<feature type="compositionally biased region" description="Gly residues" evidence="1">
    <location>
        <begin position="55"/>
        <end position="67"/>
    </location>
</feature>
<feature type="region of interest" description="Disordered" evidence="1">
    <location>
        <begin position="16"/>
        <end position="298"/>
    </location>
</feature>
<name>A0A9W2V285_PANPR</name>
<evidence type="ECO:0000313" key="3">
    <source>
        <dbReference type="RefSeq" id="XP_053752565.1"/>
    </source>
</evidence>
<feature type="compositionally biased region" description="Low complexity" evidence="1">
    <location>
        <begin position="103"/>
        <end position="123"/>
    </location>
</feature>
<evidence type="ECO:0000313" key="2">
    <source>
        <dbReference type="Proteomes" id="UP001165780"/>
    </source>
</evidence>
<reference evidence="3" key="1">
    <citation type="submission" date="2025-08" db="UniProtKB">
        <authorList>
            <consortium name="RefSeq"/>
        </authorList>
    </citation>
    <scope>IDENTIFICATION</scope>
    <source>
        <tissue evidence="3">Whole blood</tissue>
    </source>
</reference>
<organism evidence="2 3">
    <name type="scientific">Panthera pardus</name>
    <name type="common">Leopard</name>
    <name type="synonym">Felis pardus</name>
    <dbReference type="NCBI Taxonomy" id="9691"/>
    <lineage>
        <taxon>Eukaryota</taxon>
        <taxon>Metazoa</taxon>
        <taxon>Chordata</taxon>
        <taxon>Craniata</taxon>
        <taxon>Vertebrata</taxon>
        <taxon>Euteleostomi</taxon>
        <taxon>Mammalia</taxon>
        <taxon>Eutheria</taxon>
        <taxon>Laurasiatheria</taxon>
        <taxon>Carnivora</taxon>
        <taxon>Feliformia</taxon>
        <taxon>Felidae</taxon>
        <taxon>Pantherinae</taxon>
        <taxon>Panthera</taxon>
    </lineage>
</organism>
<feature type="compositionally biased region" description="Low complexity" evidence="1">
    <location>
        <begin position="146"/>
        <end position="160"/>
    </location>
</feature>
<gene>
    <name evidence="3" type="primary">LOC128775352</name>
</gene>
<sequence>MVNINFHYHAPRVWTKEPAGRRFSDFPPAGEMSALWGLGSKSTPSRGGRERRRGLPGGGGAAPGSGGTRLATGSGSPAPTPDRRRPRGQVLDLPPPPPPPPLRAGHPRGPLRSPIRGRPLARLPGGGTRPQPTAAHAGLVWRRIRPSAPCAAASGPSGDPYTLAAPGGPLRTQAPGLGPAKPRAWPRGAWPRGASRRPPAPPSAPRASYGGKPSPRGPGRRARPPQAAAAAPARPPASSPGAAPPRRRAPTQPRPPAGPLGRGLESSPLSPGVRCQCTERCRSRHNARSVPGFLPTDV</sequence>
<feature type="compositionally biased region" description="Pro residues" evidence="1">
    <location>
        <begin position="93"/>
        <end position="102"/>
    </location>
</feature>
<dbReference type="GeneID" id="128775352"/>
<protein>
    <submittedName>
        <fullName evidence="3">Translation initiation factor IF-2-like</fullName>
    </submittedName>
</protein>
<proteinExistence type="predicted"/>
<dbReference type="RefSeq" id="XP_053752565.1">
    <property type="nucleotide sequence ID" value="XM_053896590.1"/>
</dbReference>
<keyword evidence="2" id="KW-1185">Reference proteome</keyword>
<feature type="compositionally biased region" description="Low complexity" evidence="1">
    <location>
        <begin position="186"/>
        <end position="197"/>
    </location>
</feature>
<dbReference type="Proteomes" id="UP001165780">
    <property type="component" value="Unplaced"/>
</dbReference>
<dbReference type="AlphaFoldDB" id="A0A9W2V285"/>